<reference evidence="16 17" key="1">
    <citation type="submission" date="2016-10" db="EMBL/GenBank/DDBJ databases">
        <authorList>
            <person name="Varghese N."/>
            <person name="Submissions S."/>
        </authorList>
    </citation>
    <scope>NUCLEOTIDE SEQUENCE [LARGE SCALE GENOMIC DNA]</scope>
    <source>
        <strain evidence="16 17">DSM 25353</strain>
    </source>
</reference>
<evidence type="ECO:0000256" key="6">
    <source>
        <dbReference type="ARBA" id="ARBA00022729"/>
    </source>
</evidence>
<gene>
    <name evidence="16" type="ORF">SAMN05444410_102149</name>
</gene>
<evidence type="ECO:0000256" key="13">
    <source>
        <dbReference type="RuleBase" id="RU003357"/>
    </source>
</evidence>
<name>A0A8X8IDJ8_9BACT</name>
<proteinExistence type="inferred from homology"/>
<evidence type="ECO:0000313" key="17">
    <source>
        <dbReference type="Proteomes" id="UP000198711"/>
    </source>
</evidence>
<organism evidence="16 17">
    <name type="scientific">Hydrobacter penzbergensis</name>
    <dbReference type="NCBI Taxonomy" id="1235997"/>
    <lineage>
        <taxon>Bacteria</taxon>
        <taxon>Pseudomonadati</taxon>
        <taxon>Bacteroidota</taxon>
        <taxon>Chitinophagia</taxon>
        <taxon>Chitinophagales</taxon>
        <taxon>Chitinophagaceae</taxon>
        <taxon>Hydrobacter</taxon>
    </lineage>
</organism>
<keyword evidence="8" id="KW-0406">Ion transport</keyword>
<evidence type="ECO:0000256" key="11">
    <source>
        <dbReference type="ARBA" id="ARBA00023237"/>
    </source>
</evidence>
<dbReference type="Gene3D" id="2.40.170.20">
    <property type="entry name" value="TonB-dependent receptor, beta-barrel domain"/>
    <property type="match status" value="1"/>
</dbReference>
<comment type="similarity">
    <text evidence="12 13">Belongs to the TonB-dependent receptor family.</text>
</comment>
<dbReference type="InterPro" id="IPR000531">
    <property type="entry name" value="Beta-barrel_TonB"/>
</dbReference>
<feature type="domain" description="TonB-dependent receptor plug" evidence="15">
    <location>
        <begin position="50"/>
        <end position="157"/>
    </location>
</feature>
<keyword evidence="3 12" id="KW-1134">Transmembrane beta strand</keyword>
<keyword evidence="4" id="KW-0410">Iron transport</keyword>
<evidence type="ECO:0000256" key="1">
    <source>
        <dbReference type="ARBA" id="ARBA00004571"/>
    </source>
</evidence>
<dbReference type="GO" id="GO:0015344">
    <property type="term" value="F:siderophore uptake transmembrane transporter activity"/>
    <property type="evidence" value="ECO:0007669"/>
    <property type="project" value="TreeGrafter"/>
</dbReference>
<feature type="domain" description="TonB-dependent receptor-like beta-barrel" evidence="14">
    <location>
        <begin position="213"/>
        <end position="662"/>
    </location>
</feature>
<dbReference type="GO" id="GO:0009279">
    <property type="term" value="C:cell outer membrane"/>
    <property type="evidence" value="ECO:0007669"/>
    <property type="project" value="UniProtKB-SubCell"/>
</dbReference>
<evidence type="ECO:0000256" key="9">
    <source>
        <dbReference type="ARBA" id="ARBA00023077"/>
    </source>
</evidence>
<comment type="caution">
    <text evidence="16">The sequence shown here is derived from an EMBL/GenBank/DDBJ whole genome shotgun (WGS) entry which is preliminary data.</text>
</comment>
<dbReference type="InterPro" id="IPR036942">
    <property type="entry name" value="Beta-barrel_TonB_sf"/>
</dbReference>
<dbReference type="Pfam" id="PF00593">
    <property type="entry name" value="TonB_dep_Rec_b-barrel"/>
    <property type="match status" value="1"/>
</dbReference>
<evidence type="ECO:0000256" key="2">
    <source>
        <dbReference type="ARBA" id="ARBA00022448"/>
    </source>
</evidence>
<evidence type="ECO:0000256" key="4">
    <source>
        <dbReference type="ARBA" id="ARBA00022496"/>
    </source>
</evidence>
<dbReference type="PROSITE" id="PS52016">
    <property type="entry name" value="TONB_DEPENDENT_REC_3"/>
    <property type="match status" value="1"/>
</dbReference>
<evidence type="ECO:0000259" key="14">
    <source>
        <dbReference type="Pfam" id="PF00593"/>
    </source>
</evidence>
<keyword evidence="7" id="KW-0408">Iron</keyword>
<evidence type="ECO:0000313" key="16">
    <source>
        <dbReference type="EMBL" id="SDW37631.1"/>
    </source>
</evidence>
<dbReference type="Gene3D" id="2.170.130.10">
    <property type="entry name" value="TonB-dependent receptor, plug domain"/>
    <property type="match status" value="1"/>
</dbReference>
<evidence type="ECO:0000256" key="8">
    <source>
        <dbReference type="ARBA" id="ARBA00023065"/>
    </source>
</evidence>
<dbReference type="InterPro" id="IPR012910">
    <property type="entry name" value="Plug_dom"/>
</dbReference>
<dbReference type="AlphaFoldDB" id="A0A8X8IDJ8"/>
<evidence type="ECO:0000256" key="12">
    <source>
        <dbReference type="PROSITE-ProRule" id="PRU01360"/>
    </source>
</evidence>
<keyword evidence="6" id="KW-0732">Signal</keyword>
<keyword evidence="17" id="KW-1185">Reference proteome</keyword>
<keyword evidence="11 12" id="KW-0998">Cell outer membrane</keyword>
<dbReference type="RefSeq" id="WP_092722245.1">
    <property type="nucleotide sequence ID" value="NZ_FNNO01000002.1"/>
</dbReference>
<evidence type="ECO:0000256" key="3">
    <source>
        <dbReference type="ARBA" id="ARBA00022452"/>
    </source>
</evidence>
<dbReference type="InterPro" id="IPR037066">
    <property type="entry name" value="Plug_dom_sf"/>
</dbReference>
<keyword evidence="9 13" id="KW-0798">TonB box</keyword>
<evidence type="ECO:0000259" key="15">
    <source>
        <dbReference type="Pfam" id="PF07715"/>
    </source>
</evidence>
<comment type="subcellular location">
    <subcellularLocation>
        <location evidence="1 12">Cell outer membrane</location>
        <topology evidence="1 12">Multi-pass membrane protein</topology>
    </subcellularLocation>
</comment>
<dbReference type="SUPFAM" id="SSF56935">
    <property type="entry name" value="Porins"/>
    <property type="match status" value="1"/>
</dbReference>
<evidence type="ECO:0000256" key="7">
    <source>
        <dbReference type="ARBA" id="ARBA00023004"/>
    </source>
</evidence>
<keyword evidence="2 12" id="KW-0813">Transport</keyword>
<evidence type="ECO:0000256" key="5">
    <source>
        <dbReference type="ARBA" id="ARBA00022692"/>
    </source>
</evidence>
<sequence>MKQLSVFIGCIVLSVLTAAQSLQHDTISLLADKMLQEVIVTSASHTAVKRSEAPIAIAVINKQTMEDTKAQRIDQLLNKVSGVFMVSLGNEQHEMSIRQPMTTKSLFLYMEDGIPIRATGVYNHNALLEMNLPAAKSIEVIKGPSSALYGAEAIAGVVNIITQAPPAVTGGAISMQINNNGYKRVDAQLGTAIGKWGIIASGYYANRTNGLIDYSDFHKSAFSLRTDYKPSTRTTWSNTFSYVDYYSDMTGALDSTKFAQKNYSTPYTFTYRKVKALRLKSMLSQVWNNHSESNLSLMFRDNSVGQNPSYAVGNTSNPLLFRGQINENAFKTYALFAQHVQRFNWLNSKLVAGASIDNSPQTYVARFIWINKDAASGKYTNYYFPSTDSLLQNYRTHITNLAAYFDYELSPFRNFKLVAALRYDAFRYDFRNRLDTSKTTVAVSGVNTYQRITPKIGVTYNYHGIGFYANYSQGYVPPQLTELYSSGSKVAPYLLPQTFGNYEVGGWLSVLQNKLYADWSLYLMQGSNEIISVRQPDNTYLNQNAGKTRHLGIEYGIQYRPSAEWTIRFSATNAKHTYVENVVRGVNYNGKEMSSAPHFISNGEVSWKPAFMKGFRVSAEWQHQGRYYMDDLDNFTYGGFDIVNFRTGYASKHIDLWVNLLNAFNTYYSTLATKNATMKGNASYAYQLGDPREITIGIGYRFGK</sequence>
<keyword evidence="10 12" id="KW-0472">Membrane</keyword>
<protein>
    <submittedName>
        <fullName evidence="16">Outer membrane receptor proteins, mostly Fe transport</fullName>
    </submittedName>
</protein>
<dbReference type="Proteomes" id="UP000198711">
    <property type="component" value="Unassembled WGS sequence"/>
</dbReference>
<dbReference type="EMBL" id="FNNO01000002">
    <property type="protein sequence ID" value="SDW37631.1"/>
    <property type="molecule type" value="Genomic_DNA"/>
</dbReference>
<accession>A0A8X8IDJ8</accession>
<dbReference type="InterPro" id="IPR039426">
    <property type="entry name" value="TonB-dep_rcpt-like"/>
</dbReference>
<dbReference type="PANTHER" id="PTHR32552">
    <property type="entry name" value="FERRICHROME IRON RECEPTOR-RELATED"/>
    <property type="match status" value="1"/>
</dbReference>
<dbReference type="Pfam" id="PF07715">
    <property type="entry name" value="Plug"/>
    <property type="match status" value="1"/>
</dbReference>
<keyword evidence="5 12" id="KW-0812">Transmembrane</keyword>
<keyword evidence="16" id="KW-0675">Receptor</keyword>
<evidence type="ECO:0000256" key="10">
    <source>
        <dbReference type="ARBA" id="ARBA00023136"/>
    </source>
</evidence>
<dbReference type="PANTHER" id="PTHR32552:SF68">
    <property type="entry name" value="FERRICHROME OUTER MEMBRANE TRANSPORTER_PHAGE RECEPTOR"/>
    <property type="match status" value="1"/>
</dbReference>